<dbReference type="EMBL" id="JBHSMC010000001">
    <property type="protein sequence ID" value="MFC5463772.1"/>
    <property type="molecule type" value="Genomic_DNA"/>
</dbReference>
<dbReference type="NCBIfam" id="TIGR01396">
    <property type="entry name" value="FlgB"/>
    <property type="match status" value="1"/>
</dbReference>
<sequence>MNLFSNNISLLEKGLDYSALKNKTIAQNIANVDVPNYKKKTVSFKEVLADSTKHIDTYRSDPRHFPISIKNSSPTIQTSTNWQYHHNGNNVDIDKEMSDLATNQIYYQALVERINGKFSTLQNVIKGGR</sequence>
<evidence type="ECO:0000313" key="7">
    <source>
        <dbReference type="EMBL" id="MFC5463772.1"/>
    </source>
</evidence>
<evidence type="ECO:0000256" key="4">
    <source>
        <dbReference type="ARBA" id="ARBA00023143"/>
    </source>
</evidence>
<dbReference type="PANTHER" id="PTHR30435:SF12">
    <property type="entry name" value="FLAGELLAR BASAL BODY ROD PROTEIN FLGB"/>
    <property type="match status" value="1"/>
</dbReference>
<dbReference type="InterPro" id="IPR006300">
    <property type="entry name" value="FlgB"/>
</dbReference>
<evidence type="ECO:0000256" key="2">
    <source>
        <dbReference type="ARBA" id="ARBA00009677"/>
    </source>
</evidence>
<proteinExistence type="inferred from homology"/>
<organism evidence="7 8">
    <name type="scientific">Lederbergia graminis</name>
    <dbReference type="NCBI Taxonomy" id="735518"/>
    <lineage>
        <taxon>Bacteria</taxon>
        <taxon>Bacillati</taxon>
        <taxon>Bacillota</taxon>
        <taxon>Bacilli</taxon>
        <taxon>Bacillales</taxon>
        <taxon>Bacillaceae</taxon>
        <taxon>Lederbergia</taxon>
    </lineage>
</organism>
<dbReference type="RefSeq" id="WP_382347656.1">
    <property type="nucleotide sequence ID" value="NZ_JBHSMC010000001.1"/>
</dbReference>
<evidence type="ECO:0000256" key="6">
    <source>
        <dbReference type="PIRNR" id="PIRNR002889"/>
    </source>
</evidence>
<evidence type="ECO:0000256" key="5">
    <source>
        <dbReference type="ARBA" id="ARBA00024934"/>
    </source>
</evidence>
<evidence type="ECO:0000256" key="3">
    <source>
        <dbReference type="ARBA" id="ARBA00014376"/>
    </source>
</evidence>
<gene>
    <name evidence="7" type="primary">flgB</name>
    <name evidence="7" type="ORF">ACFPM4_03260</name>
</gene>
<comment type="subunit">
    <text evidence="6">The basal body constitutes a major portion of the flagellar organelle and consists of a number of rings mounted on a central rod.</text>
</comment>
<keyword evidence="7" id="KW-0966">Cell projection</keyword>
<protein>
    <recommendedName>
        <fullName evidence="3 6">Flagellar basal body rod protein FlgB</fullName>
    </recommendedName>
</protein>
<dbReference type="Proteomes" id="UP001596147">
    <property type="component" value="Unassembled WGS sequence"/>
</dbReference>
<comment type="caution">
    <text evidence="7">The sequence shown here is derived from an EMBL/GenBank/DDBJ whole genome shotgun (WGS) entry which is preliminary data.</text>
</comment>
<keyword evidence="7" id="KW-0282">Flagellum</keyword>
<comment type="function">
    <text evidence="5 6">Structural component of flagellum, the bacterial motility apparatus. Part of the rod structure of flagellar basal body.</text>
</comment>
<keyword evidence="7" id="KW-0969">Cilium</keyword>
<comment type="subcellular location">
    <subcellularLocation>
        <location evidence="1 6">Bacterial flagellum basal body</location>
    </subcellularLocation>
</comment>
<reference evidence="8" key="1">
    <citation type="journal article" date="2019" name="Int. J. Syst. Evol. Microbiol.">
        <title>The Global Catalogue of Microorganisms (GCM) 10K type strain sequencing project: providing services to taxonomists for standard genome sequencing and annotation.</title>
        <authorList>
            <consortium name="The Broad Institute Genomics Platform"/>
            <consortium name="The Broad Institute Genome Sequencing Center for Infectious Disease"/>
            <person name="Wu L."/>
            <person name="Ma J."/>
        </authorList>
    </citation>
    <scope>NUCLEOTIDE SEQUENCE [LARGE SCALE GENOMIC DNA]</scope>
    <source>
        <strain evidence="8">CGMCC 1.12237</strain>
    </source>
</reference>
<keyword evidence="4 6" id="KW-0975">Bacterial flagellum</keyword>
<dbReference type="PANTHER" id="PTHR30435">
    <property type="entry name" value="FLAGELLAR PROTEIN"/>
    <property type="match status" value="1"/>
</dbReference>
<evidence type="ECO:0000256" key="1">
    <source>
        <dbReference type="ARBA" id="ARBA00004117"/>
    </source>
</evidence>
<evidence type="ECO:0000313" key="8">
    <source>
        <dbReference type="Proteomes" id="UP001596147"/>
    </source>
</evidence>
<dbReference type="PIRSF" id="PIRSF002889">
    <property type="entry name" value="Rod_FlgB"/>
    <property type="match status" value="1"/>
</dbReference>
<name>A0ABW0LFJ0_9BACI</name>
<keyword evidence="8" id="KW-1185">Reference proteome</keyword>
<accession>A0ABW0LFJ0</accession>
<comment type="similarity">
    <text evidence="2 6">Belongs to the flagella basal body rod proteins family.</text>
</comment>